<feature type="transmembrane region" description="Helical" evidence="1">
    <location>
        <begin position="167"/>
        <end position="186"/>
    </location>
</feature>
<feature type="transmembrane region" description="Helical" evidence="1">
    <location>
        <begin position="48"/>
        <end position="71"/>
    </location>
</feature>
<feature type="transmembrane region" description="Helical" evidence="1">
    <location>
        <begin position="16"/>
        <end position="36"/>
    </location>
</feature>
<reference evidence="2" key="2">
    <citation type="submission" date="2021-04" db="EMBL/GenBank/DDBJ databases">
        <authorList>
            <person name="Gilroy R."/>
        </authorList>
    </citation>
    <scope>NUCLEOTIDE SEQUENCE</scope>
    <source>
        <strain evidence="2">ChiSjej1B19-5720</strain>
    </source>
</reference>
<dbReference type="EMBL" id="DWYZ01000235">
    <property type="protein sequence ID" value="HJB29608.1"/>
    <property type="molecule type" value="Genomic_DNA"/>
</dbReference>
<dbReference type="CDD" id="cd21809">
    <property type="entry name" value="ABC-2_lan_permease-like"/>
    <property type="match status" value="1"/>
</dbReference>
<sequence length="250" mass="28446">MTAFLTEIKKCRGRKLWFVYLCAFAVILLWLGGALSRNPLMETEAETGYYYLLLNYTLMNLIFFPIVLATAASRVCDIENKGNTYKQLFTMQSRLSLFHCKLLLNSIYIFLFCLGEVVSLYTMGKIFHVTQEVPWKLIGWFLVSTFGVSLILYIMQQVLSLLMANQLMPLFIGLMGTFTGVFSAFFPNTILTSIVPWGYYAVSSPVVMEYSRGATTFSIVPLPFGQLLGFLIFGLAFYIIGVNRYLKKEV</sequence>
<reference evidence="2" key="1">
    <citation type="journal article" date="2021" name="PeerJ">
        <title>Extensive microbial diversity within the chicken gut microbiome revealed by metagenomics and culture.</title>
        <authorList>
            <person name="Gilroy R."/>
            <person name="Ravi A."/>
            <person name="Getino M."/>
            <person name="Pursley I."/>
            <person name="Horton D.L."/>
            <person name="Alikhan N.F."/>
            <person name="Baker D."/>
            <person name="Gharbi K."/>
            <person name="Hall N."/>
            <person name="Watson M."/>
            <person name="Adriaenssens E.M."/>
            <person name="Foster-Nyarko E."/>
            <person name="Jarju S."/>
            <person name="Secka A."/>
            <person name="Antonio M."/>
            <person name="Oren A."/>
            <person name="Chaudhuri R.R."/>
            <person name="La Ragione R."/>
            <person name="Hildebrand F."/>
            <person name="Pallen M.J."/>
        </authorList>
    </citation>
    <scope>NUCLEOTIDE SEQUENCE</scope>
    <source>
        <strain evidence="2">ChiSjej1B19-5720</strain>
    </source>
</reference>
<gene>
    <name evidence="2" type="ORF">IAA06_12585</name>
</gene>
<evidence type="ECO:0000313" key="3">
    <source>
        <dbReference type="Proteomes" id="UP000823842"/>
    </source>
</evidence>
<feature type="transmembrane region" description="Helical" evidence="1">
    <location>
        <begin position="227"/>
        <end position="246"/>
    </location>
</feature>
<keyword evidence="1" id="KW-0472">Membrane</keyword>
<organism evidence="2 3">
    <name type="scientific">Candidatus Blautia faecavium</name>
    <dbReference type="NCBI Taxonomy" id="2838487"/>
    <lineage>
        <taxon>Bacteria</taxon>
        <taxon>Bacillati</taxon>
        <taxon>Bacillota</taxon>
        <taxon>Clostridia</taxon>
        <taxon>Lachnospirales</taxon>
        <taxon>Lachnospiraceae</taxon>
        <taxon>Blautia</taxon>
    </lineage>
</organism>
<name>A0A9D2RWS2_9FIRM</name>
<accession>A0A9D2RWS2</accession>
<keyword evidence="1" id="KW-1133">Transmembrane helix</keyword>
<dbReference type="Pfam" id="PF12730">
    <property type="entry name" value="ABC2_membrane_4"/>
    <property type="match status" value="1"/>
</dbReference>
<proteinExistence type="predicted"/>
<dbReference type="AlphaFoldDB" id="A0A9D2RWS2"/>
<comment type="caution">
    <text evidence="2">The sequence shown here is derived from an EMBL/GenBank/DDBJ whole genome shotgun (WGS) entry which is preliminary data.</text>
</comment>
<feature type="transmembrane region" description="Helical" evidence="1">
    <location>
        <begin position="135"/>
        <end position="155"/>
    </location>
</feature>
<protein>
    <submittedName>
        <fullName evidence="2">ABC transporter permease</fullName>
    </submittedName>
</protein>
<evidence type="ECO:0000256" key="1">
    <source>
        <dbReference type="SAM" id="Phobius"/>
    </source>
</evidence>
<keyword evidence="1" id="KW-0812">Transmembrane</keyword>
<dbReference type="Proteomes" id="UP000823842">
    <property type="component" value="Unassembled WGS sequence"/>
</dbReference>
<evidence type="ECO:0000313" key="2">
    <source>
        <dbReference type="EMBL" id="HJB29608.1"/>
    </source>
</evidence>
<feature type="transmembrane region" description="Helical" evidence="1">
    <location>
        <begin position="102"/>
        <end position="123"/>
    </location>
</feature>